<keyword evidence="5" id="KW-0378">Hydrolase</keyword>
<dbReference type="Gene3D" id="3.90.1560.10">
    <property type="entry name" value="ComB-like"/>
    <property type="match status" value="1"/>
</dbReference>
<dbReference type="RefSeq" id="WP_389359585.1">
    <property type="nucleotide sequence ID" value="NZ_JBIACK010000002.1"/>
</dbReference>
<dbReference type="InterPro" id="IPR005238">
    <property type="entry name" value="ComB-like"/>
</dbReference>
<comment type="cofactor">
    <cofactor evidence="1">
        <name>Mg(2+)</name>
        <dbReference type="ChEBI" id="CHEBI:18420"/>
    </cofactor>
</comment>
<dbReference type="SUPFAM" id="SSF142823">
    <property type="entry name" value="ComB-like"/>
    <property type="match status" value="1"/>
</dbReference>
<comment type="similarity">
    <text evidence="2">Belongs to the ComB family.</text>
</comment>
<comment type="caution">
    <text evidence="8">The sequence shown here is derived from an EMBL/GenBank/DDBJ whole genome shotgun (WGS) entry which is preliminary data.</text>
</comment>
<accession>A0ABW6K8E1</accession>
<dbReference type="InterPro" id="IPR036702">
    <property type="entry name" value="ComB-like_sf"/>
</dbReference>
<comment type="catalytic activity">
    <reaction evidence="7">
        <text>(2R)-O-phospho-3-sulfolactate + H2O = (2R)-3-sulfolactate + phosphate</text>
        <dbReference type="Rhea" id="RHEA:23416"/>
        <dbReference type="ChEBI" id="CHEBI:15377"/>
        <dbReference type="ChEBI" id="CHEBI:15597"/>
        <dbReference type="ChEBI" id="CHEBI:43474"/>
        <dbReference type="ChEBI" id="CHEBI:58738"/>
        <dbReference type="EC" id="3.1.3.71"/>
    </reaction>
</comment>
<dbReference type="Pfam" id="PF04029">
    <property type="entry name" value="2-ph_phosp"/>
    <property type="match status" value="1"/>
</dbReference>
<evidence type="ECO:0000256" key="3">
    <source>
        <dbReference type="ARBA" id="ARBA00012953"/>
    </source>
</evidence>
<dbReference type="EMBL" id="JBIACK010000002">
    <property type="protein sequence ID" value="MFE8700429.1"/>
    <property type="molecule type" value="Genomic_DNA"/>
</dbReference>
<keyword evidence="9" id="KW-1185">Reference proteome</keyword>
<gene>
    <name evidence="8" type="ORF">ACFYKX_07380</name>
</gene>
<evidence type="ECO:0000256" key="2">
    <source>
        <dbReference type="ARBA" id="ARBA00009997"/>
    </source>
</evidence>
<evidence type="ECO:0000313" key="8">
    <source>
        <dbReference type="EMBL" id="MFE8700429.1"/>
    </source>
</evidence>
<dbReference type="EC" id="3.1.3.71" evidence="3"/>
<dbReference type="PANTHER" id="PTHR37311">
    <property type="entry name" value="2-PHOSPHOSULFOLACTATE PHOSPHATASE-RELATED"/>
    <property type="match status" value="1"/>
</dbReference>
<dbReference type="PANTHER" id="PTHR37311:SF1">
    <property type="entry name" value="2-PHOSPHOSULFOLACTATE PHOSPHATASE-RELATED"/>
    <property type="match status" value="1"/>
</dbReference>
<organism evidence="8 9">
    <name type="scientific">Cytobacillus spartinae</name>
    <dbReference type="NCBI Taxonomy" id="3299023"/>
    <lineage>
        <taxon>Bacteria</taxon>
        <taxon>Bacillati</taxon>
        <taxon>Bacillota</taxon>
        <taxon>Bacilli</taxon>
        <taxon>Bacillales</taxon>
        <taxon>Bacillaceae</taxon>
        <taxon>Cytobacillus</taxon>
    </lineage>
</organism>
<evidence type="ECO:0000256" key="5">
    <source>
        <dbReference type="ARBA" id="ARBA00022801"/>
    </source>
</evidence>
<evidence type="ECO:0000313" key="9">
    <source>
        <dbReference type="Proteomes" id="UP001601059"/>
    </source>
</evidence>
<name>A0ABW6K8E1_9BACI</name>
<evidence type="ECO:0000256" key="1">
    <source>
        <dbReference type="ARBA" id="ARBA00001946"/>
    </source>
</evidence>
<evidence type="ECO:0000256" key="4">
    <source>
        <dbReference type="ARBA" id="ARBA00021948"/>
    </source>
</evidence>
<sequence length="252" mass="27502">MTKIHLLIRKEDIDEEKVKEGNKIAVVLDVLLATTTITSALNDGATEVIPVMDRHEALEFAKGYDESQRIVAGEEKAKPIDGFVYPSPKVIGKLIKDKTLILSTTNGTVALRKASQAKKVYVSALINNLTVAERIHEEKLDADTILVVCSGNSGELSLEDFYGAGHFISCLLENDTSYQLTDAAKAALHFYTGSSNDSYDILQSSYVGQLFDKHDGVDELLFASNKGAVPIVPILEGRKVVIENPVKLHSTQ</sequence>
<evidence type="ECO:0000256" key="7">
    <source>
        <dbReference type="ARBA" id="ARBA00033711"/>
    </source>
</evidence>
<keyword evidence="6" id="KW-0460">Magnesium</keyword>
<protein>
    <recommendedName>
        <fullName evidence="4">Probable 2-phosphosulfolactate phosphatase</fullName>
        <ecNumber evidence="3">3.1.3.71</ecNumber>
    </recommendedName>
</protein>
<evidence type="ECO:0000256" key="6">
    <source>
        <dbReference type="ARBA" id="ARBA00022842"/>
    </source>
</evidence>
<proteinExistence type="inferred from homology"/>
<reference evidence="8 9" key="1">
    <citation type="submission" date="2024-08" db="EMBL/GenBank/DDBJ databases">
        <title>Two novel Cytobacillus novel species.</title>
        <authorList>
            <person name="Liu G."/>
        </authorList>
    </citation>
    <scope>NUCLEOTIDE SEQUENCE [LARGE SCALE GENOMIC DNA]</scope>
    <source>
        <strain evidence="8 9">FJAT-54145</strain>
    </source>
</reference>
<dbReference type="Proteomes" id="UP001601059">
    <property type="component" value="Unassembled WGS sequence"/>
</dbReference>